<sequence length="350" mass="38922">MSDGSLDSAVMEEEMVYVRSASEGKVKVDFVGVKAVSKPDRQPLAEAVCSIMESGVSTDWKNKLVAITTDEASVMTRVNNGVVTKLRADRPNVLGIHCMAHKLELAFSDGIRKNVMARKFEDLLSGFYTLYHKSGVNRASLKQHFRELHMKALMPTRVGGTRWLPHLFKALDHFLRGYAGVVRHLKEKSQEATNINAVLRAKVKGFLNIGKDGGVLRFWCLLHDTIYQLSNLSKSLQRSVSTLAEAQSCLTSTQAVIEKYKSKPGPKGLAVLDTDTYEGVLLKPTDADQHDKAKNELINSLCRCITARFSDVNSGVLQAMRLTSFQCWQKADTSSDFGDEEEPLRRPCLL</sequence>
<keyword evidence="2" id="KW-1185">Reference proteome</keyword>
<dbReference type="EMBL" id="JAYKXH010000009">
    <property type="protein sequence ID" value="KAK7157275.1"/>
    <property type="molecule type" value="Genomic_DNA"/>
</dbReference>
<dbReference type="InterPro" id="IPR012337">
    <property type="entry name" value="RNaseH-like_sf"/>
</dbReference>
<dbReference type="PANTHER" id="PTHR46880">
    <property type="entry name" value="RAS-ASSOCIATING DOMAIN-CONTAINING PROTEIN"/>
    <property type="match status" value="1"/>
</dbReference>
<dbReference type="Proteomes" id="UP001364617">
    <property type="component" value="Unassembled WGS sequence"/>
</dbReference>
<dbReference type="SUPFAM" id="SSF53098">
    <property type="entry name" value="Ribonuclease H-like"/>
    <property type="match status" value="1"/>
</dbReference>
<dbReference type="PANTHER" id="PTHR46880:SF9">
    <property type="entry name" value="ZINC FINGER PROTEIN 862"/>
    <property type="match status" value="1"/>
</dbReference>
<accession>A0AAN9D0Q5</accession>
<organism evidence="1 2">
    <name type="scientific">Phoxinus phoxinus</name>
    <name type="common">Eurasian minnow</name>
    <dbReference type="NCBI Taxonomy" id="58324"/>
    <lineage>
        <taxon>Eukaryota</taxon>
        <taxon>Metazoa</taxon>
        <taxon>Chordata</taxon>
        <taxon>Craniata</taxon>
        <taxon>Vertebrata</taxon>
        <taxon>Euteleostomi</taxon>
        <taxon>Actinopterygii</taxon>
        <taxon>Neopterygii</taxon>
        <taxon>Teleostei</taxon>
        <taxon>Ostariophysi</taxon>
        <taxon>Cypriniformes</taxon>
        <taxon>Leuciscidae</taxon>
        <taxon>Phoxininae</taxon>
        <taxon>Phoxinus</taxon>
    </lineage>
</organism>
<protein>
    <submittedName>
        <fullName evidence="1">Uncharacterized protein</fullName>
    </submittedName>
</protein>
<proteinExistence type="predicted"/>
<reference evidence="1 2" key="1">
    <citation type="submission" date="2024-02" db="EMBL/GenBank/DDBJ databases">
        <title>Chromosome-level genome assembly of the Eurasian Minnow (Phoxinus phoxinus).</title>
        <authorList>
            <person name="Oriowo T.O."/>
            <person name="Martin S."/>
            <person name="Stange M."/>
            <person name="Chrysostomakis Y."/>
            <person name="Brown T."/>
            <person name="Winkler S."/>
            <person name="Kukowka S."/>
            <person name="Myers E.W."/>
            <person name="Bohne A."/>
        </authorList>
    </citation>
    <scope>NUCLEOTIDE SEQUENCE [LARGE SCALE GENOMIC DNA]</scope>
    <source>
        <strain evidence="1">ZFMK-TIS-60720</strain>
        <tissue evidence="1">Whole Organism</tissue>
    </source>
</reference>
<dbReference type="AlphaFoldDB" id="A0AAN9D0Q5"/>
<name>A0AAN9D0Q5_9TELE</name>
<gene>
    <name evidence="1" type="ORF">R3I93_008680</name>
</gene>
<comment type="caution">
    <text evidence="1">The sequence shown here is derived from an EMBL/GenBank/DDBJ whole genome shotgun (WGS) entry which is preliminary data.</text>
</comment>
<evidence type="ECO:0000313" key="1">
    <source>
        <dbReference type="EMBL" id="KAK7157275.1"/>
    </source>
</evidence>
<evidence type="ECO:0000313" key="2">
    <source>
        <dbReference type="Proteomes" id="UP001364617"/>
    </source>
</evidence>